<dbReference type="PANTHER" id="PTHR33178">
    <property type="match status" value="1"/>
</dbReference>
<evidence type="ECO:0000256" key="1">
    <source>
        <dbReference type="ARBA" id="ARBA00011738"/>
    </source>
</evidence>
<dbReference type="EMBL" id="KV907504">
    <property type="protein sequence ID" value="OOF93297.1"/>
    <property type="molecule type" value="Genomic_DNA"/>
</dbReference>
<dbReference type="SUPFAM" id="SSF54909">
    <property type="entry name" value="Dimeric alpha+beta barrel"/>
    <property type="match status" value="1"/>
</dbReference>
<dbReference type="InterPro" id="IPR044662">
    <property type="entry name" value="HS1/DABB1-like"/>
</dbReference>
<proteinExistence type="predicted"/>
<dbReference type="STRING" id="602072.A0A1R3RFR3"/>
<comment type="subunit">
    <text evidence="1">Homodimer.</text>
</comment>
<dbReference type="AlphaFoldDB" id="A0A1R3RFR3"/>
<evidence type="ECO:0000313" key="4">
    <source>
        <dbReference type="Proteomes" id="UP000188318"/>
    </source>
</evidence>
<dbReference type="InterPro" id="IPR013097">
    <property type="entry name" value="Dabb"/>
</dbReference>
<dbReference type="Pfam" id="PF07876">
    <property type="entry name" value="Dabb"/>
    <property type="match status" value="1"/>
</dbReference>
<sequence length="115" mass="13309">MPILHIVLFTFKPDISTTAQQKILQEFLTLPQKCKDSSQNTYIKSIRGGVECSPISSNEYTHVFIVEFDSLPQREYYKTVDPVHLDFAERIMPMVNFARISVFEESNFRGSEEDV</sequence>
<dbReference type="Gene3D" id="3.30.70.100">
    <property type="match status" value="1"/>
</dbReference>
<keyword evidence="4" id="KW-1185">Reference proteome</keyword>
<gene>
    <name evidence="3" type="ORF">ASPCADRAFT_7529</name>
</gene>
<protein>
    <recommendedName>
        <fullName evidence="2">Stress-response A/B barrel domain-containing protein</fullName>
    </recommendedName>
</protein>
<accession>A0A1R3RFR3</accession>
<dbReference type="OMA" id="ERIMPMV"/>
<dbReference type="PROSITE" id="PS51502">
    <property type="entry name" value="S_R_A_B_BARREL"/>
    <property type="match status" value="1"/>
</dbReference>
<dbReference type="SMART" id="SM00886">
    <property type="entry name" value="Dabb"/>
    <property type="match status" value="1"/>
</dbReference>
<dbReference type="InterPro" id="IPR011008">
    <property type="entry name" value="Dimeric_a/b-barrel"/>
</dbReference>
<dbReference type="PANTHER" id="PTHR33178:SF10">
    <property type="entry name" value="STRESS-RESPONSE A_B BARREL DOMAIN-CONTAINING PROTEIN"/>
    <property type="match status" value="1"/>
</dbReference>
<dbReference type="Proteomes" id="UP000188318">
    <property type="component" value="Unassembled WGS sequence"/>
</dbReference>
<dbReference type="OrthoDB" id="1601230at2759"/>
<reference evidence="4" key="1">
    <citation type="journal article" date="2017" name="Genome Biol.">
        <title>Comparative genomics reveals high biological diversity and specific adaptations in the industrially and medically important fungal genus Aspergillus.</title>
        <authorList>
            <person name="de Vries R.P."/>
            <person name="Riley R."/>
            <person name="Wiebenga A."/>
            <person name="Aguilar-Osorio G."/>
            <person name="Amillis S."/>
            <person name="Uchima C.A."/>
            <person name="Anderluh G."/>
            <person name="Asadollahi M."/>
            <person name="Askin M."/>
            <person name="Barry K."/>
            <person name="Battaglia E."/>
            <person name="Bayram O."/>
            <person name="Benocci T."/>
            <person name="Braus-Stromeyer S.A."/>
            <person name="Caldana C."/>
            <person name="Canovas D."/>
            <person name="Cerqueira G.C."/>
            <person name="Chen F."/>
            <person name="Chen W."/>
            <person name="Choi C."/>
            <person name="Clum A."/>
            <person name="Dos Santos R.A."/>
            <person name="Damasio A.R."/>
            <person name="Diallinas G."/>
            <person name="Emri T."/>
            <person name="Fekete E."/>
            <person name="Flipphi M."/>
            <person name="Freyberg S."/>
            <person name="Gallo A."/>
            <person name="Gournas C."/>
            <person name="Habgood R."/>
            <person name="Hainaut M."/>
            <person name="Harispe M.L."/>
            <person name="Henrissat B."/>
            <person name="Hilden K.S."/>
            <person name="Hope R."/>
            <person name="Hossain A."/>
            <person name="Karabika E."/>
            <person name="Karaffa L."/>
            <person name="Karanyi Z."/>
            <person name="Krasevec N."/>
            <person name="Kuo A."/>
            <person name="Kusch H."/>
            <person name="LaButti K."/>
            <person name="Lagendijk E.L."/>
            <person name="Lapidus A."/>
            <person name="Levasseur A."/>
            <person name="Lindquist E."/>
            <person name="Lipzen A."/>
            <person name="Logrieco A.F."/>
            <person name="MacCabe A."/>
            <person name="Maekelae M.R."/>
            <person name="Malavazi I."/>
            <person name="Melin P."/>
            <person name="Meyer V."/>
            <person name="Mielnichuk N."/>
            <person name="Miskei M."/>
            <person name="Molnar A.P."/>
            <person name="Mule G."/>
            <person name="Ngan C.Y."/>
            <person name="Orejas M."/>
            <person name="Orosz E."/>
            <person name="Ouedraogo J.P."/>
            <person name="Overkamp K.M."/>
            <person name="Park H.-S."/>
            <person name="Perrone G."/>
            <person name="Piumi F."/>
            <person name="Punt P.J."/>
            <person name="Ram A.F."/>
            <person name="Ramon A."/>
            <person name="Rauscher S."/>
            <person name="Record E."/>
            <person name="Riano-Pachon D.M."/>
            <person name="Robert V."/>
            <person name="Roehrig J."/>
            <person name="Ruller R."/>
            <person name="Salamov A."/>
            <person name="Salih N.S."/>
            <person name="Samson R.A."/>
            <person name="Sandor E."/>
            <person name="Sanguinetti M."/>
            <person name="Schuetze T."/>
            <person name="Sepcic K."/>
            <person name="Shelest E."/>
            <person name="Sherlock G."/>
            <person name="Sophianopoulou V."/>
            <person name="Squina F.M."/>
            <person name="Sun H."/>
            <person name="Susca A."/>
            <person name="Todd R.B."/>
            <person name="Tsang A."/>
            <person name="Unkles S.E."/>
            <person name="van de Wiele N."/>
            <person name="van Rossen-Uffink D."/>
            <person name="Oliveira J.V."/>
            <person name="Vesth T.C."/>
            <person name="Visser J."/>
            <person name="Yu J.-H."/>
            <person name="Zhou M."/>
            <person name="Andersen M.R."/>
            <person name="Archer D.B."/>
            <person name="Baker S.E."/>
            <person name="Benoit I."/>
            <person name="Brakhage A.A."/>
            <person name="Braus G.H."/>
            <person name="Fischer R."/>
            <person name="Frisvad J.C."/>
            <person name="Goldman G.H."/>
            <person name="Houbraken J."/>
            <person name="Oakley B."/>
            <person name="Pocsi I."/>
            <person name="Scazzocchio C."/>
            <person name="Seiboth B."/>
            <person name="vanKuyk P.A."/>
            <person name="Wortman J."/>
            <person name="Dyer P.S."/>
            <person name="Grigoriev I.V."/>
        </authorList>
    </citation>
    <scope>NUCLEOTIDE SEQUENCE [LARGE SCALE GENOMIC DNA]</scope>
    <source>
        <strain evidence="4">ITEM 5010</strain>
    </source>
</reference>
<evidence type="ECO:0000313" key="3">
    <source>
        <dbReference type="EMBL" id="OOF93297.1"/>
    </source>
</evidence>
<organism evidence="3 4">
    <name type="scientific">Aspergillus carbonarius (strain ITEM 5010)</name>
    <dbReference type="NCBI Taxonomy" id="602072"/>
    <lineage>
        <taxon>Eukaryota</taxon>
        <taxon>Fungi</taxon>
        <taxon>Dikarya</taxon>
        <taxon>Ascomycota</taxon>
        <taxon>Pezizomycotina</taxon>
        <taxon>Eurotiomycetes</taxon>
        <taxon>Eurotiomycetidae</taxon>
        <taxon>Eurotiales</taxon>
        <taxon>Aspergillaceae</taxon>
        <taxon>Aspergillus</taxon>
        <taxon>Aspergillus subgen. Circumdati</taxon>
    </lineage>
</organism>
<dbReference type="VEuPathDB" id="FungiDB:ASPCADRAFT_7529"/>
<feature type="domain" description="Stress-response A/B barrel" evidence="2">
    <location>
        <begin position="3"/>
        <end position="105"/>
    </location>
</feature>
<name>A0A1R3RFR3_ASPC5</name>
<evidence type="ECO:0000259" key="2">
    <source>
        <dbReference type="PROSITE" id="PS51502"/>
    </source>
</evidence>